<evidence type="ECO:0000313" key="2">
    <source>
        <dbReference type="Proteomes" id="UP000722791"/>
    </source>
</evidence>
<comment type="caution">
    <text evidence="1">The sequence shown here is derived from an EMBL/GenBank/DDBJ whole genome shotgun (WGS) entry which is preliminary data.</text>
</comment>
<name>A0A8J4GWX4_9CHLO</name>
<protein>
    <submittedName>
        <fullName evidence="1">Uncharacterized protein</fullName>
    </submittedName>
</protein>
<feature type="non-terminal residue" evidence="1">
    <location>
        <position position="1"/>
    </location>
</feature>
<dbReference type="AlphaFoldDB" id="A0A8J4GWX4"/>
<organism evidence="1 2">
    <name type="scientific">Volvox reticuliferus</name>
    <dbReference type="NCBI Taxonomy" id="1737510"/>
    <lineage>
        <taxon>Eukaryota</taxon>
        <taxon>Viridiplantae</taxon>
        <taxon>Chlorophyta</taxon>
        <taxon>core chlorophytes</taxon>
        <taxon>Chlorophyceae</taxon>
        <taxon>CS clade</taxon>
        <taxon>Chlamydomonadales</taxon>
        <taxon>Volvocaceae</taxon>
        <taxon>Volvox</taxon>
    </lineage>
</organism>
<dbReference type="Proteomes" id="UP000722791">
    <property type="component" value="Unassembled WGS sequence"/>
</dbReference>
<accession>A0A8J4GWX4</accession>
<reference evidence="1" key="1">
    <citation type="journal article" date="2021" name="Proc. Natl. Acad. Sci. U.S.A.">
        <title>Three genomes in the algal genus Volvox reveal the fate of a haploid sex-determining region after a transition to homothallism.</title>
        <authorList>
            <person name="Yamamoto K."/>
            <person name="Hamaji T."/>
            <person name="Kawai-Toyooka H."/>
            <person name="Matsuzaki R."/>
            <person name="Takahashi F."/>
            <person name="Nishimura Y."/>
            <person name="Kawachi M."/>
            <person name="Noguchi H."/>
            <person name="Minakuchi Y."/>
            <person name="Umen J.G."/>
            <person name="Toyoda A."/>
            <person name="Nozaki H."/>
        </authorList>
    </citation>
    <scope>NUCLEOTIDE SEQUENCE</scope>
    <source>
        <strain evidence="1">NIES-3785</strain>
    </source>
</reference>
<gene>
    <name evidence="1" type="ORF">Vretimale_17670</name>
</gene>
<sequence>QSLWMGLAAEGRDRGICFSGVNRRKSLSLLALQEVPPYENVPQLLTDLDQALAAAAAGGIANGGATAPLGWMRERITSVLPLQGVTPRLLLPLQQRPPAATVTAAVSAADAGGVLAAAMPALELDPAVLLPLESLAQNGDVSAQPYGPTPLPPAPRRIPAPSETVTAAVVAAMAGGGSSVLPSEHLLAGAVRLRRSAPGRQWFQA</sequence>
<dbReference type="EMBL" id="BNCQ01000059">
    <property type="protein sequence ID" value="GIM14808.1"/>
    <property type="molecule type" value="Genomic_DNA"/>
</dbReference>
<evidence type="ECO:0000313" key="1">
    <source>
        <dbReference type="EMBL" id="GIM14808.1"/>
    </source>
</evidence>
<proteinExistence type="predicted"/>